<protein>
    <submittedName>
        <fullName evidence="1">Uncharacterized protein</fullName>
    </submittedName>
</protein>
<evidence type="ECO:0000313" key="2">
    <source>
        <dbReference type="Proteomes" id="UP000652198"/>
    </source>
</evidence>
<dbReference type="RefSeq" id="WP_172312699.1">
    <property type="nucleotide sequence ID" value="NZ_WOEY01000078.1"/>
</dbReference>
<evidence type="ECO:0000313" key="1">
    <source>
        <dbReference type="EMBL" id="NPT43464.1"/>
    </source>
</evidence>
<organism evidence="1 2">
    <name type="scientific">Paraburkholderia solitsugae</name>
    <dbReference type="NCBI Taxonomy" id="2675748"/>
    <lineage>
        <taxon>Bacteria</taxon>
        <taxon>Pseudomonadati</taxon>
        <taxon>Pseudomonadota</taxon>
        <taxon>Betaproteobacteria</taxon>
        <taxon>Burkholderiales</taxon>
        <taxon>Burkholderiaceae</taxon>
        <taxon>Paraburkholderia</taxon>
    </lineage>
</organism>
<dbReference type="Proteomes" id="UP000652198">
    <property type="component" value="Unassembled WGS sequence"/>
</dbReference>
<proteinExistence type="predicted"/>
<gene>
    <name evidence="1" type="ORF">GNZ12_19560</name>
</gene>
<keyword evidence="2" id="KW-1185">Reference proteome</keyword>
<name>A0ABX2BRE2_9BURK</name>
<accession>A0ABX2BRE2</accession>
<sequence>MSVFVDACVKFCKEKAAGTVASHAWPFLLRRIWLEALSCRRRMPEKRNTSIGTTDVDNFFYDNIGEPYRGRVVSLAFSLT</sequence>
<reference evidence="1 2" key="1">
    <citation type="submission" date="2019-11" db="EMBL/GenBank/DDBJ databases">
        <title>Metabolism of dissolved organic matter in forest soils.</title>
        <authorList>
            <person name="Cyle K.T."/>
            <person name="Wilhelm R.C."/>
            <person name="Martinez C.E."/>
        </authorList>
    </citation>
    <scope>NUCLEOTIDE SEQUENCE [LARGE SCALE GENOMIC DNA]</scope>
    <source>
        <strain evidence="1 2">1N</strain>
    </source>
</reference>
<comment type="caution">
    <text evidence="1">The sequence shown here is derived from an EMBL/GenBank/DDBJ whole genome shotgun (WGS) entry which is preliminary data.</text>
</comment>
<dbReference type="EMBL" id="WOEY01000078">
    <property type="protein sequence ID" value="NPT43464.1"/>
    <property type="molecule type" value="Genomic_DNA"/>
</dbReference>